<feature type="transmembrane region" description="Helical" evidence="7">
    <location>
        <begin position="378"/>
        <end position="398"/>
    </location>
</feature>
<keyword evidence="5 7" id="KW-1133">Transmembrane helix</keyword>
<feature type="domain" description="Major facilitator superfamily (MFS) profile" evidence="8">
    <location>
        <begin position="15"/>
        <end position="403"/>
    </location>
</feature>
<evidence type="ECO:0000256" key="7">
    <source>
        <dbReference type="SAM" id="Phobius"/>
    </source>
</evidence>
<feature type="transmembrane region" description="Helical" evidence="7">
    <location>
        <begin position="110"/>
        <end position="132"/>
    </location>
</feature>
<dbReference type="Pfam" id="PF07690">
    <property type="entry name" value="MFS_1"/>
    <property type="match status" value="1"/>
</dbReference>
<dbReference type="PANTHER" id="PTHR43414:SF6">
    <property type="entry name" value="MULTIDRUG RESISTANCE PROTEIN MDTG"/>
    <property type="match status" value="1"/>
</dbReference>
<evidence type="ECO:0000256" key="2">
    <source>
        <dbReference type="ARBA" id="ARBA00022448"/>
    </source>
</evidence>
<dbReference type="InterPro" id="IPR020846">
    <property type="entry name" value="MFS_dom"/>
</dbReference>
<feature type="transmembrane region" description="Helical" evidence="7">
    <location>
        <begin position="144"/>
        <end position="167"/>
    </location>
</feature>
<organism evidence="9 10">
    <name type="scientific">Candidatus Nephthysia bennettiae</name>
    <dbReference type="NCBI Taxonomy" id="3127016"/>
    <lineage>
        <taxon>Bacteria</taxon>
        <taxon>Bacillati</taxon>
        <taxon>Candidatus Dormiibacterota</taxon>
        <taxon>Candidatus Dormibacteria</taxon>
        <taxon>Candidatus Dormibacterales</taxon>
        <taxon>Candidatus Dormibacteraceae</taxon>
        <taxon>Candidatus Nephthysia</taxon>
    </lineage>
</organism>
<keyword evidence="4 7" id="KW-0812">Transmembrane</keyword>
<feature type="transmembrane region" description="Helical" evidence="7">
    <location>
        <begin position="310"/>
        <end position="328"/>
    </location>
</feature>
<dbReference type="Proteomes" id="UP000612893">
    <property type="component" value="Unassembled WGS sequence"/>
</dbReference>
<dbReference type="InterPro" id="IPR011701">
    <property type="entry name" value="MFS"/>
</dbReference>
<feature type="transmembrane region" description="Helical" evidence="7">
    <location>
        <begin position="348"/>
        <end position="372"/>
    </location>
</feature>
<name>A0A934KEU8_9BACT</name>
<dbReference type="InterPro" id="IPR036259">
    <property type="entry name" value="MFS_trans_sf"/>
</dbReference>
<dbReference type="EMBL" id="JAEKNR010000225">
    <property type="protein sequence ID" value="MBJ7600855.1"/>
    <property type="molecule type" value="Genomic_DNA"/>
</dbReference>
<proteinExistence type="predicted"/>
<comment type="caution">
    <text evidence="9">The sequence shown here is derived from an EMBL/GenBank/DDBJ whole genome shotgun (WGS) entry which is preliminary data.</text>
</comment>
<dbReference type="PRINTS" id="PR01035">
    <property type="entry name" value="TCRTETA"/>
</dbReference>
<evidence type="ECO:0000256" key="4">
    <source>
        <dbReference type="ARBA" id="ARBA00022692"/>
    </source>
</evidence>
<evidence type="ECO:0000256" key="6">
    <source>
        <dbReference type="ARBA" id="ARBA00023136"/>
    </source>
</evidence>
<dbReference type="GO" id="GO:0005886">
    <property type="term" value="C:plasma membrane"/>
    <property type="evidence" value="ECO:0007669"/>
    <property type="project" value="UniProtKB-SubCell"/>
</dbReference>
<accession>A0A934KEU8</accession>
<feature type="transmembrane region" description="Helical" evidence="7">
    <location>
        <begin position="173"/>
        <end position="193"/>
    </location>
</feature>
<feature type="transmembrane region" description="Helical" evidence="7">
    <location>
        <begin position="214"/>
        <end position="236"/>
    </location>
</feature>
<feature type="transmembrane region" description="Helical" evidence="7">
    <location>
        <begin position="285"/>
        <end position="304"/>
    </location>
</feature>
<evidence type="ECO:0000313" key="10">
    <source>
        <dbReference type="Proteomes" id="UP000612893"/>
    </source>
</evidence>
<dbReference type="SUPFAM" id="SSF103473">
    <property type="entry name" value="MFS general substrate transporter"/>
    <property type="match status" value="1"/>
</dbReference>
<feature type="transmembrane region" description="Helical" evidence="7">
    <location>
        <begin position="86"/>
        <end position="104"/>
    </location>
</feature>
<feature type="transmembrane region" description="Helical" evidence="7">
    <location>
        <begin position="16"/>
        <end position="37"/>
    </location>
</feature>
<evidence type="ECO:0000256" key="1">
    <source>
        <dbReference type="ARBA" id="ARBA00004651"/>
    </source>
</evidence>
<dbReference type="AlphaFoldDB" id="A0A934KEU8"/>
<reference evidence="9" key="1">
    <citation type="submission" date="2020-10" db="EMBL/GenBank/DDBJ databases">
        <title>Ca. Dormibacterota MAGs.</title>
        <authorList>
            <person name="Montgomery K."/>
        </authorList>
    </citation>
    <scope>NUCLEOTIDE SEQUENCE [LARGE SCALE GENOMIC DNA]</scope>
    <source>
        <strain evidence="9">SC8812_S17_10</strain>
    </source>
</reference>
<gene>
    <name evidence="9" type="ORF">JF922_22650</name>
</gene>
<feature type="transmembrane region" description="Helical" evidence="7">
    <location>
        <begin position="52"/>
        <end position="74"/>
    </location>
</feature>
<keyword evidence="2" id="KW-0813">Transport</keyword>
<dbReference type="RefSeq" id="WP_338204838.1">
    <property type="nucleotide sequence ID" value="NZ_JAEKNR010000225.1"/>
</dbReference>
<protein>
    <submittedName>
        <fullName evidence="9">MFS transporter</fullName>
    </submittedName>
</protein>
<keyword evidence="10" id="KW-1185">Reference proteome</keyword>
<keyword evidence="3" id="KW-1003">Cell membrane</keyword>
<evidence type="ECO:0000259" key="8">
    <source>
        <dbReference type="PROSITE" id="PS50850"/>
    </source>
</evidence>
<feature type="transmembrane region" description="Helical" evidence="7">
    <location>
        <begin position="256"/>
        <end position="278"/>
    </location>
</feature>
<dbReference type="PANTHER" id="PTHR43414">
    <property type="entry name" value="MULTIDRUG RESISTANCE PROTEIN MDTG"/>
    <property type="match status" value="1"/>
</dbReference>
<evidence type="ECO:0000256" key="3">
    <source>
        <dbReference type="ARBA" id="ARBA00022475"/>
    </source>
</evidence>
<evidence type="ECO:0000313" key="9">
    <source>
        <dbReference type="EMBL" id="MBJ7600855.1"/>
    </source>
</evidence>
<evidence type="ECO:0000256" key="5">
    <source>
        <dbReference type="ARBA" id="ARBA00022989"/>
    </source>
</evidence>
<dbReference type="InterPro" id="IPR001958">
    <property type="entry name" value="Tet-R_TetA/multi-R_MdtG-like"/>
</dbReference>
<dbReference type="Gene3D" id="1.20.1250.20">
    <property type="entry name" value="MFS general substrate transporter like domains"/>
    <property type="match status" value="1"/>
</dbReference>
<keyword evidence="6 7" id="KW-0472">Membrane</keyword>
<sequence length="403" mass="40243">MRGEGSPPETIWKRNLAALWFAQLTAIFGFSFAYPFLPLYLQELGIRQQSQLAFWTGLAGGASGLALAIMSPIWGVLADRFGRKSMLMRAMLGAALTVSLMGFARGPIDLVVLRMLQGAGSGTIAAATALVASGTPRSRVGWALGVLTSAVAVGSALGPVVGGLAAAAVGVRAVFWAAGGLLLLASLPVLLLVREASRPRTDAASGSALALLRASAPGAVAAVAGLILCQALLQAAYVGFQPLVVLRLLQRMSTGIAAVTGLAFGAAGLASAVAAVLYAAPARRFGYRTVAVGAAVAMGGAELFSDLGPGVTAIVAGAALAGAFYGALGPAISTMIGLETPGAIQARVFGFSSSAMALGFAVGPFGAGLLAAQAGPSVGIAACAAVAFILAGVLVVRVREPRR</sequence>
<dbReference type="PROSITE" id="PS50850">
    <property type="entry name" value="MFS"/>
    <property type="match status" value="1"/>
</dbReference>
<comment type="subcellular location">
    <subcellularLocation>
        <location evidence="1">Cell membrane</location>
        <topology evidence="1">Multi-pass membrane protein</topology>
    </subcellularLocation>
</comment>